<protein>
    <submittedName>
        <fullName evidence="2">Uncharacterized protein</fullName>
    </submittedName>
</protein>
<evidence type="ECO:0000313" key="2">
    <source>
        <dbReference type="EMBL" id="RDX62368.1"/>
    </source>
</evidence>
<dbReference type="OrthoDB" id="1689420at2759"/>
<evidence type="ECO:0000313" key="3">
    <source>
        <dbReference type="Proteomes" id="UP000257109"/>
    </source>
</evidence>
<dbReference type="Proteomes" id="UP000257109">
    <property type="component" value="Unassembled WGS sequence"/>
</dbReference>
<comment type="caution">
    <text evidence="2">The sequence shown here is derived from an EMBL/GenBank/DDBJ whole genome shotgun (WGS) entry which is preliminary data.</text>
</comment>
<gene>
    <name evidence="2" type="ORF">CR513_59310</name>
</gene>
<keyword evidence="3" id="KW-1185">Reference proteome</keyword>
<name>A0A371E8N4_MUCPR</name>
<evidence type="ECO:0000256" key="1">
    <source>
        <dbReference type="SAM" id="MobiDB-lite"/>
    </source>
</evidence>
<accession>A0A371E8N4</accession>
<reference evidence="2" key="1">
    <citation type="submission" date="2018-05" db="EMBL/GenBank/DDBJ databases">
        <title>Draft genome of Mucuna pruriens seed.</title>
        <authorList>
            <person name="Nnadi N.E."/>
            <person name="Vos R."/>
            <person name="Hasami M.H."/>
            <person name="Devisetty U.K."/>
            <person name="Aguiy J.C."/>
        </authorList>
    </citation>
    <scope>NUCLEOTIDE SEQUENCE [LARGE SCALE GENOMIC DNA]</scope>
    <source>
        <strain evidence="2">JCA_2017</strain>
    </source>
</reference>
<sequence>MNQLHSERFGYSPSHTIPNPQEGSMSGITRWNGKELPPQQSVQVSYEFPEIPDSESPIVDCNHTCTIVIRDANCVKISNDVDIDAGTRVITDLEVVAMQPSAITIIVPGFADSILVVADSIAMAEIDNCVPTIFDLVDVVKIANFVANFTDITDMTPGAESLVQILAQVLGVEIANPVGIDAEITEPLCADAKIANLGYADTDLAGRAEDANPEIEITLCRIRKVRNIVSRNQWRTLIEHSRSWPRRMWCTNLGASSEDPHKHLKEFHVVCSTMRLQGISKDYIKMKTFPFSLDGVSKDCLYLQPVLFNT</sequence>
<feature type="non-terminal residue" evidence="2">
    <location>
        <position position="1"/>
    </location>
</feature>
<dbReference type="AlphaFoldDB" id="A0A371E8N4"/>
<feature type="region of interest" description="Disordered" evidence="1">
    <location>
        <begin position="1"/>
        <end position="23"/>
    </location>
</feature>
<dbReference type="EMBL" id="QJKJ01015536">
    <property type="protein sequence ID" value="RDX62368.1"/>
    <property type="molecule type" value="Genomic_DNA"/>
</dbReference>
<proteinExistence type="predicted"/>
<organism evidence="2 3">
    <name type="scientific">Mucuna pruriens</name>
    <name type="common">Velvet bean</name>
    <name type="synonym">Dolichos pruriens</name>
    <dbReference type="NCBI Taxonomy" id="157652"/>
    <lineage>
        <taxon>Eukaryota</taxon>
        <taxon>Viridiplantae</taxon>
        <taxon>Streptophyta</taxon>
        <taxon>Embryophyta</taxon>
        <taxon>Tracheophyta</taxon>
        <taxon>Spermatophyta</taxon>
        <taxon>Magnoliopsida</taxon>
        <taxon>eudicotyledons</taxon>
        <taxon>Gunneridae</taxon>
        <taxon>Pentapetalae</taxon>
        <taxon>rosids</taxon>
        <taxon>fabids</taxon>
        <taxon>Fabales</taxon>
        <taxon>Fabaceae</taxon>
        <taxon>Papilionoideae</taxon>
        <taxon>50 kb inversion clade</taxon>
        <taxon>NPAAA clade</taxon>
        <taxon>indigoferoid/millettioid clade</taxon>
        <taxon>Phaseoleae</taxon>
        <taxon>Mucuna</taxon>
    </lineage>
</organism>
<feature type="compositionally biased region" description="Polar residues" evidence="1">
    <location>
        <begin position="13"/>
        <end position="23"/>
    </location>
</feature>